<dbReference type="NCBIfam" id="TIGR01313">
    <property type="entry name" value="therm_gnt_kin"/>
    <property type="match status" value="1"/>
</dbReference>
<evidence type="ECO:0000256" key="4">
    <source>
        <dbReference type="ARBA" id="ARBA00022679"/>
    </source>
</evidence>
<sequence>MGVTCVVVMGVSGAGKSTVGSELGEALHVPFLDADDLHSDDAVHKLSTGVPLTDDDRWPWLRRVAATTKERAAQNRQHMCVVACSVLKRVYRDVLRATPDARFVFVYLRLAPALLAERLVQRQGHFMKAAMLQSQLDTLEEPRTDEGDVCVVEITAGMARAAVIDAAEAQLRACLGAADGAAK</sequence>
<dbReference type="InterPro" id="IPR006001">
    <property type="entry name" value="Therm_gnt_kin"/>
</dbReference>
<evidence type="ECO:0000256" key="7">
    <source>
        <dbReference type="ARBA" id="ARBA00022840"/>
    </source>
</evidence>
<evidence type="ECO:0000256" key="5">
    <source>
        <dbReference type="ARBA" id="ARBA00022741"/>
    </source>
</evidence>
<evidence type="ECO:0000256" key="6">
    <source>
        <dbReference type="ARBA" id="ARBA00022777"/>
    </source>
</evidence>
<evidence type="ECO:0000313" key="11">
    <source>
        <dbReference type="Proteomes" id="UP000818624"/>
    </source>
</evidence>
<dbReference type="EMBL" id="CP046236">
    <property type="protein sequence ID" value="WFD48408.1"/>
    <property type="molecule type" value="Genomic_DNA"/>
</dbReference>
<dbReference type="CDD" id="cd02021">
    <property type="entry name" value="GntK"/>
    <property type="match status" value="1"/>
</dbReference>
<name>A0ABY8EW02_MALFU</name>
<organism evidence="10 11">
    <name type="scientific">Malassezia furfur</name>
    <name type="common">Pityriasis versicolor infection agent</name>
    <name type="synonym">Pityrosporum furfur</name>
    <dbReference type="NCBI Taxonomy" id="55194"/>
    <lineage>
        <taxon>Eukaryota</taxon>
        <taxon>Fungi</taxon>
        <taxon>Dikarya</taxon>
        <taxon>Basidiomycota</taxon>
        <taxon>Ustilaginomycotina</taxon>
        <taxon>Malasseziomycetes</taxon>
        <taxon>Malasseziales</taxon>
        <taxon>Malasseziaceae</taxon>
        <taxon>Malassezia</taxon>
    </lineage>
</organism>
<reference evidence="10 11" key="1">
    <citation type="journal article" date="2020" name="Elife">
        <title>Loss of centromere function drives karyotype evolution in closely related Malassezia species.</title>
        <authorList>
            <person name="Sankaranarayanan S.R."/>
            <person name="Ianiri G."/>
            <person name="Coelho M.A."/>
            <person name="Reza M.H."/>
            <person name="Thimmappa B.C."/>
            <person name="Ganguly P."/>
            <person name="Vadnala R.N."/>
            <person name="Sun S."/>
            <person name="Siddharthan R."/>
            <person name="Tellgren-Roth C."/>
            <person name="Dawson T.L."/>
            <person name="Heitman J."/>
            <person name="Sanyal K."/>
        </authorList>
    </citation>
    <scope>NUCLEOTIDE SEQUENCE [LARGE SCALE GENOMIC DNA]</scope>
    <source>
        <strain evidence="10">CBS14141</strain>
    </source>
</reference>
<dbReference type="PANTHER" id="PTHR43442:SF3">
    <property type="entry name" value="GLUCONOKINASE-RELATED"/>
    <property type="match status" value="1"/>
</dbReference>
<keyword evidence="7 9" id="KW-0067">ATP-binding</keyword>
<comment type="pathway">
    <text evidence="1 9">Carbohydrate acid metabolism; D-gluconate degradation.</text>
</comment>
<protein>
    <recommendedName>
        <fullName evidence="3 9">Gluconokinase</fullName>
        <ecNumber evidence="3 9">2.7.1.12</ecNumber>
    </recommendedName>
</protein>
<accession>A0ABY8EW02</accession>
<evidence type="ECO:0000256" key="3">
    <source>
        <dbReference type="ARBA" id="ARBA00012054"/>
    </source>
</evidence>
<evidence type="ECO:0000256" key="8">
    <source>
        <dbReference type="ARBA" id="ARBA00048090"/>
    </source>
</evidence>
<evidence type="ECO:0000256" key="9">
    <source>
        <dbReference type="RuleBase" id="RU363066"/>
    </source>
</evidence>
<dbReference type="InterPro" id="IPR027417">
    <property type="entry name" value="P-loop_NTPase"/>
</dbReference>
<evidence type="ECO:0000256" key="1">
    <source>
        <dbReference type="ARBA" id="ARBA00004875"/>
    </source>
</evidence>
<keyword evidence="6 9" id="KW-0418">Kinase</keyword>
<dbReference type="SUPFAM" id="SSF52540">
    <property type="entry name" value="P-loop containing nucleoside triphosphate hydrolases"/>
    <property type="match status" value="1"/>
</dbReference>
<evidence type="ECO:0000313" key="10">
    <source>
        <dbReference type="EMBL" id="WFD48408.1"/>
    </source>
</evidence>
<dbReference type="Gene3D" id="3.40.50.300">
    <property type="entry name" value="P-loop containing nucleotide triphosphate hydrolases"/>
    <property type="match status" value="1"/>
</dbReference>
<gene>
    <name evidence="10" type="ORF">GLX27_003078</name>
</gene>
<comment type="catalytic activity">
    <reaction evidence="8 9">
        <text>D-gluconate + ATP = 6-phospho-D-gluconate + ADP + H(+)</text>
        <dbReference type="Rhea" id="RHEA:19433"/>
        <dbReference type="ChEBI" id="CHEBI:15378"/>
        <dbReference type="ChEBI" id="CHEBI:18391"/>
        <dbReference type="ChEBI" id="CHEBI:30616"/>
        <dbReference type="ChEBI" id="CHEBI:58759"/>
        <dbReference type="ChEBI" id="CHEBI:456216"/>
        <dbReference type="EC" id="2.7.1.12"/>
    </reaction>
</comment>
<dbReference type="Pfam" id="PF13671">
    <property type="entry name" value="AAA_33"/>
    <property type="match status" value="1"/>
</dbReference>
<dbReference type="Proteomes" id="UP000818624">
    <property type="component" value="Chromosome 3"/>
</dbReference>
<comment type="similarity">
    <text evidence="2 9">Belongs to the gluconokinase GntK/GntV family.</text>
</comment>
<proteinExistence type="inferred from homology"/>
<dbReference type="EC" id="2.7.1.12" evidence="3 9"/>
<keyword evidence="11" id="KW-1185">Reference proteome</keyword>
<dbReference type="PANTHER" id="PTHR43442">
    <property type="entry name" value="GLUCONOKINASE-RELATED"/>
    <property type="match status" value="1"/>
</dbReference>
<keyword evidence="4 9" id="KW-0808">Transferase</keyword>
<evidence type="ECO:0000256" key="2">
    <source>
        <dbReference type="ARBA" id="ARBA00008420"/>
    </source>
</evidence>
<keyword evidence="5 9" id="KW-0547">Nucleotide-binding</keyword>